<dbReference type="EMBL" id="CP046072">
    <property type="protein sequence ID" value="QSZ42340.1"/>
    <property type="molecule type" value="Genomic_DNA"/>
</dbReference>
<feature type="transmembrane region" description="Helical" evidence="1">
    <location>
        <begin position="90"/>
        <end position="123"/>
    </location>
</feature>
<feature type="transmembrane region" description="Helical" evidence="1">
    <location>
        <begin position="165"/>
        <end position="183"/>
    </location>
</feature>
<evidence type="ECO:0000313" key="3">
    <source>
        <dbReference type="Proteomes" id="UP000671852"/>
    </source>
</evidence>
<dbReference type="RefSeq" id="WP_207561157.1">
    <property type="nucleotide sequence ID" value="NZ_CP046072.1"/>
</dbReference>
<dbReference type="Proteomes" id="UP000671852">
    <property type="component" value="Chromosome"/>
</dbReference>
<reference evidence="2" key="1">
    <citation type="submission" date="2019-11" db="EMBL/GenBank/DDBJ databases">
        <authorList>
            <person name="Kojima H."/>
        </authorList>
    </citation>
    <scope>NUCLEOTIDE SEQUENCE</scope>
    <source>
        <strain evidence="2">H1576</strain>
    </source>
</reference>
<feature type="transmembrane region" description="Helical" evidence="1">
    <location>
        <begin position="198"/>
        <end position="218"/>
    </location>
</feature>
<organism evidence="2 3">
    <name type="scientific">Sulfurimonas aquatica</name>
    <dbReference type="NCBI Taxonomy" id="2672570"/>
    <lineage>
        <taxon>Bacteria</taxon>
        <taxon>Pseudomonadati</taxon>
        <taxon>Campylobacterota</taxon>
        <taxon>Epsilonproteobacteria</taxon>
        <taxon>Campylobacterales</taxon>
        <taxon>Sulfurimonadaceae</taxon>
        <taxon>Sulfurimonas</taxon>
    </lineage>
</organism>
<feature type="transmembrane region" description="Helical" evidence="1">
    <location>
        <begin position="286"/>
        <end position="304"/>
    </location>
</feature>
<evidence type="ECO:0000256" key="1">
    <source>
        <dbReference type="SAM" id="Phobius"/>
    </source>
</evidence>
<feature type="transmembrane region" description="Helical" evidence="1">
    <location>
        <begin position="129"/>
        <end position="153"/>
    </location>
</feature>
<evidence type="ECO:0008006" key="4">
    <source>
        <dbReference type="Google" id="ProtNLM"/>
    </source>
</evidence>
<name>A0A975B1D0_9BACT</name>
<keyword evidence="1" id="KW-1133">Transmembrane helix</keyword>
<keyword evidence="1" id="KW-0812">Transmembrane</keyword>
<dbReference type="AlphaFoldDB" id="A0A975B1D0"/>
<keyword evidence="3" id="KW-1185">Reference proteome</keyword>
<reference evidence="2" key="2">
    <citation type="submission" date="2021-04" db="EMBL/GenBank/DDBJ databases">
        <title>Isolation and characterization of a novel species of the genus Sulfurimonas.</title>
        <authorList>
            <person name="Fukui M."/>
        </authorList>
    </citation>
    <scope>NUCLEOTIDE SEQUENCE</scope>
    <source>
        <strain evidence="2">H1576</strain>
    </source>
</reference>
<protein>
    <recommendedName>
        <fullName evidence="4">Glycosyltransferase RgtA/B/C/D-like domain-containing protein</fullName>
    </recommendedName>
</protein>
<evidence type="ECO:0000313" key="2">
    <source>
        <dbReference type="EMBL" id="QSZ42340.1"/>
    </source>
</evidence>
<feature type="transmembrane region" description="Helical" evidence="1">
    <location>
        <begin position="59"/>
        <end position="78"/>
    </location>
</feature>
<accession>A0A975B1D0</accession>
<sequence length="397" mass="45790">MSHRYIVFSIIGIDALILFLQTFNVSISAAEASLLYGEFSFLQLLTKASLALIGNNDLGLRFVMILFHLMSAVLVYEISKEYISQQRNQIWLLLVFLLLPGVVSSAIVVNSAGMVIFGLLLFIYLSKKVPQYILNVLLLLYSIIDIGFAYLFLGLSVYYVLNKKSLLFIYTIALYLLTSYLYGFDAYGYPKGHFLDTIGVYGAIFTPIIFIYLSYTLFRRYLTSNVDMLWYISSTALLLSLILSFRQKIAIEHFAPYLIIALPLAAQSFISSYRVRLKGFRKSYKLAFVLSFIFLFLNTFVVSYNKELYHYIDNPKRHFAYNMHVAKELSEDLKSKSIKCVSTTKGMQLRLRFYEIDFCKEHKLIDMPLNTHENTDVTISYNNRDIYKANVTKINNL</sequence>
<dbReference type="KEGG" id="saqt:GJV85_09560"/>
<feature type="transmembrane region" description="Helical" evidence="1">
    <location>
        <begin position="6"/>
        <end position="27"/>
    </location>
</feature>
<feature type="transmembrane region" description="Helical" evidence="1">
    <location>
        <begin position="255"/>
        <end position="274"/>
    </location>
</feature>
<proteinExistence type="predicted"/>
<keyword evidence="1" id="KW-0472">Membrane</keyword>
<gene>
    <name evidence="2" type="ORF">GJV85_09560</name>
</gene>
<feature type="transmembrane region" description="Helical" evidence="1">
    <location>
        <begin position="230"/>
        <end position="249"/>
    </location>
</feature>